<reference evidence="2 3" key="1">
    <citation type="submission" date="2015-07" db="EMBL/GenBank/DDBJ databases">
        <title>The genome of Eufriesea mexicana.</title>
        <authorList>
            <person name="Pan H."/>
            <person name="Kapheim K."/>
        </authorList>
    </citation>
    <scope>NUCLEOTIDE SEQUENCE [LARGE SCALE GENOMIC DNA]</scope>
    <source>
        <strain evidence="2">0111107269</strain>
        <tissue evidence="2">Whole body</tissue>
    </source>
</reference>
<evidence type="ECO:0000256" key="1">
    <source>
        <dbReference type="SAM" id="Coils"/>
    </source>
</evidence>
<feature type="coiled-coil region" evidence="1">
    <location>
        <begin position="51"/>
        <end position="120"/>
    </location>
</feature>
<dbReference type="AlphaFoldDB" id="A0A310SFL6"/>
<dbReference type="Proteomes" id="UP000250275">
    <property type="component" value="Unassembled WGS sequence"/>
</dbReference>
<evidence type="ECO:0000313" key="3">
    <source>
        <dbReference type="Proteomes" id="UP000250275"/>
    </source>
</evidence>
<accession>A0A310SFL6</accession>
<dbReference type="EMBL" id="KQ760495">
    <property type="protein sequence ID" value="OAD60105.1"/>
    <property type="molecule type" value="Genomic_DNA"/>
</dbReference>
<evidence type="ECO:0008006" key="4">
    <source>
        <dbReference type="Google" id="ProtNLM"/>
    </source>
</evidence>
<organism evidence="2 3">
    <name type="scientific">Eufriesea mexicana</name>
    <dbReference type="NCBI Taxonomy" id="516756"/>
    <lineage>
        <taxon>Eukaryota</taxon>
        <taxon>Metazoa</taxon>
        <taxon>Ecdysozoa</taxon>
        <taxon>Arthropoda</taxon>
        <taxon>Hexapoda</taxon>
        <taxon>Insecta</taxon>
        <taxon>Pterygota</taxon>
        <taxon>Neoptera</taxon>
        <taxon>Endopterygota</taxon>
        <taxon>Hymenoptera</taxon>
        <taxon>Apocrita</taxon>
        <taxon>Aculeata</taxon>
        <taxon>Apoidea</taxon>
        <taxon>Anthophila</taxon>
        <taxon>Apidae</taxon>
        <taxon>Eufriesea</taxon>
    </lineage>
</organism>
<keyword evidence="1" id="KW-0175">Coiled coil</keyword>
<proteinExistence type="predicted"/>
<sequence>MEFNIDITYVLQNRDFSVLQKLVSHYYNFRSKIAAKVEDTIAYEIECMGKKTQSINTISKLQNEVERLKSAIDATTLQQKIVDKKIANANKQNEQLKTEVDDAKLKRDNLSIEIVDLKEESEKRKLQKVSIWSALKRVCHTFKEYLDFRIQLIDDKEHEQIKVFFFINSTSIKDEYFVRLLNYDNQWKVEQIQPALKAEHLTDFKGIVDFSKNSEVTDITIFLCKLRDIFIKYYLSVE</sequence>
<gene>
    <name evidence="2" type="ORF">WN48_06571</name>
</gene>
<evidence type="ECO:0000313" key="2">
    <source>
        <dbReference type="EMBL" id="OAD60105.1"/>
    </source>
</evidence>
<keyword evidence="3" id="KW-1185">Reference proteome</keyword>
<dbReference type="OrthoDB" id="7691513at2759"/>
<name>A0A310SFL6_9HYME</name>
<protein>
    <recommendedName>
        <fullName evidence="4">Kinetochore protein SPC25</fullName>
    </recommendedName>
</protein>